<sequence length="78" mass="8743">MTNLRIARLFLEVAPPKFVPVIRYRVSKMLDTIAEEERDNAIDINGTESPALSFEGSSSTCSSSYFLEEVDIISVPKF</sequence>
<accession>A0A200QXK3</accession>
<dbReference type="EMBL" id="MVGT01000865">
    <property type="protein sequence ID" value="OVA15196.1"/>
    <property type="molecule type" value="Genomic_DNA"/>
</dbReference>
<proteinExistence type="predicted"/>
<evidence type="ECO:0000313" key="2">
    <source>
        <dbReference type="Proteomes" id="UP000195402"/>
    </source>
</evidence>
<dbReference type="AlphaFoldDB" id="A0A200QXK3"/>
<dbReference type="OrthoDB" id="783496at2759"/>
<gene>
    <name evidence="1" type="ORF">BVC80_7505g1</name>
</gene>
<dbReference type="PANTHER" id="PTHR35101">
    <property type="entry name" value="OS02G0162600 PROTEIN"/>
    <property type="match status" value="1"/>
</dbReference>
<dbReference type="Proteomes" id="UP000195402">
    <property type="component" value="Unassembled WGS sequence"/>
</dbReference>
<dbReference type="InParanoid" id="A0A200QXK3"/>
<comment type="caution">
    <text evidence="1">The sequence shown here is derived from an EMBL/GenBank/DDBJ whole genome shotgun (WGS) entry which is preliminary data.</text>
</comment>
<dbReference type="PANTHER" id="PTHR35101:SF12">
    <property type="entry name" value="OS02G0162600 PROTEIN"/>
    <property type="match status" value="1"/>
</dbReference>
<name>A0A200QXK3_MACCD</name>
<dbReference type="OMA" id="MNDSHAN"/>
<organism evidence="1 2">
    <name type="scientific">Macleaya cordata</name>
    <name type="common">Five-seeded plume-poppy</name>
    <name type="synonym">Bocconia cordata</name>
    <dbReference type="NCBI Taxonomy" id="56857"/>
    <lineage>
        <taxon>Eukaryota</taxon>
        <taxon>Viridiplantae</taxon>
        <taxon>Streptophyta</taxon>
        <taxon>Embryophyta</taxon>
        <taxon>Tracheophyta</taxon>
        <taxon>Spermatophyta</taxon>
        <taxon>Magnoliopsida</taxon>
        <taxon>Ranunculales</taxon>
        <taxon>Papaveraceae</taxon>
        <taxon>Papaveroideae</taxon>
        <taxon>Macleaya</taxon>
    </lineage>
</organism>
<reference evidence="1 2" key="1">
    <citation type="journal article" date="2017" name="Mol. Plant">
        <title>The Genome of Medicinal Plant Macleaya cordata Provides New Insights into Benzylisoquinoline Alkaloids Metabolism.</title>
        <authorList>
            <person name="Liu X."/>
            <person name="Liu Y."/>
            <person name="Huang P."/>
            <person name="Ma Y."/>
            <person name="Qing Z."/>
            <person name="Tang Q."/>
            <person name="Cao H."/>
            <person name="Cheng P."/>
            <person name="Zheng Y."/>
            <person name="Yuan Z."/>
            <person name="Zhou Y."/>
            <person name="Liu J."/>
            <person name="Tang Z."/>
            <person name="Zhuo Y."/>
            <person name="Zhang Y."/>
            <person name="Yu L."/>
            <person name="Huang J."/>
            <person name="Yang P."/>
            <person name="Peng Q."/>
            <person name="Zhang J."/>
            <person name="Jiang W."/>
            <person name="Zhang Z."/>
            <person name="Lin K."/>
            <person name="Ro D.K."/>
            <person name="Chen X."/>
            <person name="Xiong X."/>
            <person name="Shang Y."/>
            <person name="Huang S."/>
            <person name="Zeng J."/>
        </authorList>
    </citation>
    <scope>NUCLEOTIDE SEQUENCE [LARGE SCALE GENOMIC DNA]</scope>
    <source>
        <strain evidence="2">cv. BLH2017</strain>
        <tissue evidence="1">Root</tissue>
    </source>
</reference>
<protein>
    <submittedName>
        <fullName evidence="1">Uncharacterized protein</fullName>
    </submittedName>
</protein>
<keyword evidence="2" id="KW-1185">Reference proteome</keyword>
<evidence type="ECO:0000313" key="1">
    <source>
        <dbReference type="EMBL" id="OVA15196.1"/>
    </source>
</evidence>